<gene>
    <name evidence="1" type="ORF">UFOPK1493_03210</name>
</gene>
<evidence type="ECO:0000313" key="1">
    <source>
        <dbReference type="EMBL" id="CAB4582964.1"/>
    </source>
</evidence>
<dbReference type="EMBL" id="CAEZSR010000166">
    <property type="protein sequence ID" value="CAB4582964.1"/>
    <property type="molecule type" value="Genomic_DNA"/>
</dbReference>
<dbReference type="SUPFAM" id="SSF53795">
    <property type="entry name" value="PEP carboxykinase-like"/>
    <property type="match status" value="1"/>
</dbReference>
<name>A0A6J6F7V1_9ZZZZ</name>
<accession>A0A6J6F7V1</accession>
<dbReference type="AlphaFoldDB" id="A0A6J6F7V1"/>
<organism evidence="1">
    <name type="scientific">freshwater metagenome</name>
    <dbReference type="NCBI Taxonomy" id="449393"/>
    <lineage>
        <taxon>unclassified sequences</taxon>
        <taxon>metagenomes</taxon>
        <taxon>ecological metagenomes</taxon>
    </lineage>
</organism>
<dbReference type="InterPro" id="IPR027417">
    <property type="entry name" value="P-loop_NTPase"/>
</dbReference>
<proteinExistence type="predicted"/>
<reference evidence="1" key="1">
    <citation type="submission" date="2020-05" db="EMBL/GenBank/DDBJ databases">
        <authorList>
            <person name="Chiriac C."/>
            <person name="Salcher M."/>
            <person name="Ghai R."/>
            <person name="Kavagutti S V."/>
        </authorList>
    </citation>
    <scope>NUCLEOTIDE SEQUENCE</scope>
</reference>
<dbReference type="Gene3D" id="3.40.50.300">
    <property type="entry name" value="P-loop containing nucleotide triphosphate hydrolases"/>
    <property type="match status" value="1"/>
</dbReference>
<protein>
    <submittedName>
        <fullName evidence="1">Unannotated protein</fullName>
    </submittedName>
</protein>
<sequence length="277" mass="29755">MLNGAGRAGVAERLVSDDAGGRGAMVLQVLDARIAWWAPADARAWLKERLTDLVVDADPATADIEFRWTVVDGDLRCVHGDAHMQSVSPNHCLSEAMIEINRLAARSVATDRLVLHAGVVSPELGRAIALCGRSGAGKSTATTAAVLAGWGFVADEVCALHPATFAVRPYPRPIGLRLGGAQALGLDRRQDDTWRPPTLVTDPPVLEQVVLVARRPGPPQLRRLSPAAALEELANHTLGGDGLERHVFRRLEHLVRSVPVVVAEYESAPELIDTLDR</sequence>